<dbReference type="CDD" id="cd07185">
    <property type="entry name" value="OmpA_C-like"/>
    <property type="match status" value="1"/>
</dbReference>
<sequence>MTFRYALTLLTVFALPAAAQTSDPVIVKETAPATSARTGPEAAQDEGLQVYFPSGVSSLSQQAAAKLDRAARLYRDGNPIVMIVSGNADTVGSAAANLDLSLRRARTVASGLVSRGIPIDRLQVVGRGNSELPVPTENGVANSENRSVSITWR</sequence>
<feature type="chain" id="PRO_5002659990" evidence="6">
    <location>
        <begin position="20"/>
        <end position="153"/>
    </location>
</feature>
<feature type="compositionally biased region" description="Polar residues" evidence="5">
    <location>
        <begin position="139"/>
        <end position="153"/>
    </location>
</feature>
<protein>
    <submittedName>
        <fullName evidence="8">Peptidoglycan-associated protein</fullName>
    </submittedName>
</protein>
<feature type="region of interest" description="Disordered" evidence="5">
    <location>
        <begin position="133"/>
        <end position="153"/>
    </location>
</feature>
<keyword evidence="2 4" id="KW-0472">Membrane</keyword>
<dbReference type="PANTHER" id="PTHR30329:SF21">
    <property type="entry name" value="LIPOPROTEIN YIAD-RELATED"/>
    <property type="match status" value="1"/>
</dbReference>
<evidence type="ECO:0000256" key="3">
    <source>
        <dbReference type="ARBA" id="ARBA00023237"/>
    </source>
</evidence>
<dbReference type="EMBL" id="AAMO01000004">
    <property type="protein sequence ID" value="EAQ03412.1"/>
    <property type="molecule type" value="Genomic_DNA"/>
</dbReference>
<evidence type="ECO:0000256" key="2">
    <source>
        <dbReference type="ARBA" id="ARBA00023136"/>
    </source>
</evidence>
<dbReference type="InterPro" id="IPR006665">
    <property type="entry name" value="OmpA-like"/>
</dbReference>
<dbReference type="AlphaFoldDB" id="A3TX52"/>
<dbReference type="OrthoDB" id="7866449at2"/>
<proteinExistence type="predicted"/>
<dbReference type="HOGENOM" id="CLU_1711373_0_0_5"/>
<evidence type="ECO:0000313" key="9">
    <source>
        <dbReference type="Proteomes" id="UP000004318"/>
    </source>
</evidence>
<evidence type="ECO:0000256" key="4">
    <source>
        <dbReference type="PROSITE-ProRule" id="PRU00473"/>
    </source>
</evidence>
<evidence type="ECO:0000259" key="7">
    <source>
        <dbReference type="PROSITE" id="PS51123"/>
    </source>
</evidence>
<dbReference type="Proteomes" id="UP000004318">
    <property type="component" value="Unassembled WGS sequence"/>
</dbReference>
<dbReference type="InterPro" id="IPR006664">
    <property type="entry name" value="OMP_bac"/>
</dbReference>
<evidence type="ECO:0000313" key="8">
    <source>
        <dbReference type="EMBL" id="EAQ03412.1"/>
    </source>
</evidence>
<gene>
    <name evidence="8" type="ORF">OB2597_02292</name>
</gene>
<reference evidence="8 9" key="1">
    <citation type="journal article" date="2010" name="J. Bacteriol.">
        <title>Genome sequences of Oceanicola granulosus HTCC2516(T) and Oceanicola batsensis HTCC2597(TDelta).</title>
        <authorList>
            <person name="Thrash J.C."/>
            <person name="Cho J.C."/>
            <person name="Vergin K.L."/>
            <person name="Giovannoni S.J."/>
        </authorList>
    </citation>
    <scope>NUCLEOTIDE SEQUENCE [LARGE SCALE GENOMIC DNA]</scope>
    <source>
        <strain evidence="9">ATCC BAA-863 / DSM 15984 / KCTC 12145 / HTCC2597</strain>
    </source>
</reference>
<dbReference type="GO" id="GO:0009279">
    <property type="term" value="C:cell outer membrane"/>
    <property type="evidence" value="ECO:0007669"/>
    <property type="project" value="UniProtKB-SubCell"/>
</dbReference>
<evidence type="ECO:0000256" key="6">
    <source>
        <dbReference type="SAM" id="SignalP"/>
    </source>
</evidence>
<comment type="caution">
    <text evidence="8">The sequence shown here is derived from an EMBL/GenBank/DDBJ whole genome shotgun (WGS) entry which is preliminary data.</text>
</comment>
<organism evidence="8 9">
    <name type="scientific">Pseudooceanicola batsensis (strain ATCC BAA-863 / DSM 15984 / KCTC 12145 / HTCC2597)</name>
    <name type="common">Oceanicola batsensis</name>
    <dbReference type="NCBI Taxonomy" id="252305"/>
    <lineage>
        <taxon>Bacteria</taxon>
        <taxon>Pseudomonadati</taxon>
        <taxon>Pseudomonadota</taxon>
        <taxon>Alphaproteobacteria</taxon>
        <taxon>Rhodobacterales</taxon>
        <taxon>Paracoccaceae</taxon>
        <taxon>Pseudooceanicola</taxon>
    </lineage>
</organism>
<keyword evidence="3" id="KW-0998">Cell outer membrane</keyword>
<dbReference type="PANTHER" id="PTHR30329">
    <property type="entry name" value="STATOR ELEMENT OF FLAGELLAR MOTOR COMPLEX"/>
    <property type="match status" value="1"/>
</dbReference>
<keyword evidence="6" id="KW-0732">Signal</keyword>
<feature type="signal peptide" evidence="6">
    <location>
        <begin position="1"/>
        <end position="19"/>
    </location>
</feature>
<dbReference type="Pfam" id="PF00691">
    <property type="entry name" value="OmpA"/>
    <property type="match status" value="1"/>
</dbReference>
<dbReference type="PRINTS" id="PR01021">
    <property type="entry name" value="OMPADOMAIN"/>
</dbReference>
<dbReference type="InterPro" id="IPR036737">
    <property type="entry name" value="OmpA-like_sf"/>
</dbReference>
<dbReference type="PROSITE" id="PS51123">
    <property type="entry name" value="OMPA_2"/>
    <property type="match status" value="1"/>
</dbReference>
<accession>A3TX52</accession>
<evidence type="ECO:0000256" key="1">
    <source>
        <dbReference type="ARBA" id="ARBA00004442"/>
    </source>
</evidence>
<dbReference type="eggNOG" id="COG2885">
    <property type="taxonomic scope" value="Bacteria"/>
</dbReference>
<dbReference type="RefSeq" id="WP_009804712.1">
    <property type="nucleotide sequence ID" value="NZ_CH724131.1"/>
</dbReference>
<feature type="domain" description="OmpA-like" evidence="7">
    <location>
        <begin position="39"/>
        <end position="153"/>
    </location>
</feature>
<comment type="subcellular location">
    <subcellularLocation>
        <location evidence="1">Cell outer membrane</location>
    </subcellularLocation>
</comment>
<dbReference type="STRING" id="252305.OB2597_02292"/>
<keyword evidence="9" id="KW-1185">Reference proteome</keyword>
<name>A3TX52_PSEBH</name>
<evidence type="ECO:0000256" key="5">
    <source>
        <dbReference type="SAM" id="MobiDB-lite"/>
    </source>
</evidence>
<dbReference type="InterPro" id="IPR050330">
    <property type="entry name" value="Bact_OuterMem_StrucFunc"/>
</dbReference>
<dbReference type="Gene3D" id="3.30.1330.60">
    <property type="entry name" value="OmpA-like domain"/>
    <property type="match status" value="1"/>
</dbReference>
<dbReference type="SUPFAM" id="SSF103088">
    <property type="entry name" value="OmpA-like"/>
    <property type="match status" value="1"/>
</dbReference>